<dbReference type="NCBIfam" id="TIGR00938">
    <property type="entry name" value="thrB_alt"/>
    <property type="match status" value="1"/>
</dbReference>
<sequence>MAVYTRINSKDLLSLSRDYNLGKIIKSEGIKKGIENTNYLLKTNKKRFILTIFEKRVQKKDLPFFMNLMEQLNQKKIICPKPLRNSGGKHLSKIQNKPASIVSFLKGKDKTTLNYKNCFDIGKNIAKFHKAGTKIKLYRQNSMSISKLNGLLKSIRFTSNKIAPKLKPVLNVCLRDIKNQWPKKLPSGIIHGDLFIDNIFFNKNSFSGFIDFYFSSNDFLMYEIAICINALCFDKKRNSFVMNNKKIKHLINGYETIRAISKKEKDSLNILCRGAALRYLLTRIYDYYNTPKTALIQIKEPNEYFQKLIIHNNLNNYKDYYK</sequence>
<evidence type="ECO:0000256" key="9">
    <source>
        <dbReference type="NCBIfam" id="TIGR00938"/>
    </source>
</evidence>
<dbReference type="PANTHER" id="PTHR21064:SF6">
    <property type="entry name" value="AMINOGLYCOSIDE PHOSPHOTRANSFERASE DOMAIN-CONTAINING PROTEIN"/>
    <property type="match status" value="1"/>
</dbReference>
<dbReference type="Gene3D" id="3.30.200.20">
    <property type="entry name" value="Phosphorylase Kinase, domain 1"/>
    <property type="match status" value="1"/>
</dbReference>
<evidence type="ECO:0000256" key="5">
    <source>
        <dbReference type="ARBA" id="ARBA00022777"/>
    </source>
</evidence>
<dbReference type="GO" id="GO:0009088">
    <property type="term" value="P:threonine biosynthetic process"/>
    <property type="evidence" value="ECO:0007669"/>
    <property type="project" value="UniProtKB-UniRule"/>
</dbReference>
<dbReference type="KEGG" id="peg:E5R92_05665"/>
<dbReference type="SUPFAM" id="SSF56112">
    <property type="entry name" value="Protein kinase-like (PK-like)"/>
    <property type="match status" value="1"/>
</dbReference>
<evidence type="ECO:0000256" key="2">
    <source>
        <dbReference type="ARBA" id="ARBA00022679"/>
    </source>
</evidence>
<evidence type="ECO:0000256" key="7">
    <source>
        <dbReference type="ARBA" id="ARBA00038240"/>
    </source>
</evidence>
<proteinExistence type="inferred from homology"/>
<dbReference type="Gene3D" id="3.90.1200.10">
    <property type="match status" value="1"/>
</dbReference>
<name>A0A6H1Q364_9PROT</name>
<evidence type="ECO:0000256" key="8">
    <source>
        <dbReference type="HAMAP-Rule" id="MF_00301"/>
    </source>
</evidence>
<keyword evidence="2 8" id="KW-0808">Transferase</keyword>
<comment type="pathway">
    <text evidence="8">Amino-acid biosynthesis; L-threonine biosynthesis; L-threonine from L-aspartate: step 4/5.</text>
</comment>
<reference evidence="11 12" key="1">
    <citation type="journal article" date="2020" name="Nat. Microbiol.">
        <title>Lysogenic host-virus interactions in SAR11 marine bacteria.</title>
        <authorList>
            <person name="Morris R.M."/>
            <person name="Cain K.R."/>
            <person name="Hvorecny K.L."/>
            <person name="Kollman J.M."/>
        </authorList>
    </citation>
    <scope>NUCLEOTIDE SEQUENCE [LARGE SCALE GENOMIC DNA]</scope>
    <source>
        <strain evidence="11 12">NP1</strain>
    </source>
</reference>
<dbReference type="GO" id="GO:0004413">
    <property type="term" value="F:homoserine kinase activity"/>
    <property type="evidence" value="ECO:0007669"/>
    <property type="project" value="UniProtKB-UniRule"/>
</dbReference>
<dbReference type="NCBIfam" id="NF003558">
    <property type="entry name" value="PRK05231.1"/>
    <property type="match status" value="1"/>
</dbReference>
<dbReference type="PANTHER" id="PTHR21064">
    <property type="entry name" value="AMINOGLYCOSIDE PHOSPHOTRANSFERASE DOMAIN-CONTAINING PROTEIN-RELATED"/>
    <property type="match status" value="1"/>
</dbReference>
<dbReference type="CDD" id="cd05153">
    <property type="entry name" value="HomoserineK_II"/>
    <property type="match status" value="1"/>
</dbReference>
<keyword evidence="1 8" id="KW-0028">Amino-acid biosynthesis</keyword>
<protein>
    <recommendedName>
        <fullName evidence="8 9">Homoserine kinase</fullName>
        <shortName evidence="8">HK</shortName>
        <shortName evidence="8">HSK</shortName>
        <ecNumber evidence="8 9">2.7.1.39</ecNumber>
    </recommendedName>
</protein>
<accession>A0A6H1Q364</accession>
<dbReference type="EC" id="2.7.1.39" evidence="8 9"/>
<dbReference type="GO" id="GO:0005524">
    <property type="term" value="F:ATP binding"/>
    <property type="evidence" value="ECO:0007669"/>
    <property type="project" value="UniProtKB-KW"/>
</dbReference>
<evidence type="ECO:0000313" key="11">
    <source>
        <dbReference type="EMBL" id="QIZ21268.1"/>
    </source>
</evidence>
<dbReference type="Proteomes" id="UP000501094">
    <property type="component" value="Chromosome"/>
</dbReference>
<dbReference type="InterPro" id="IPR002575">
    <property type="entry name" value="Aminoglycoside_PTrfase"/>
</dbReference>
<comment type="similarity">
    <text evidence="7 8">Belongs to the pseudomonas-type ThrB family.</text>
</comment>
<dbReference type="AlphaFoldDB" id="A0A6H1Q364"/>
<dbReference type="RefSeq" id="WP_168607127.1">
    <property type="nucleotide sequence ID" value="NZ_CP038852.1"/>
</dbReference>
<feature type="domain" description="Aminoglycoside phosphotransferase" evidence="10">
    <location>
        <begin position="29"/>
        <end position="235"/>
    </location>
</feature>
<dbReference type="InterPro" id="IPR050249">
    <property type="entry name" value="Pseudomonas-type_ThrB"/>
</dbReference>
<evidence type="ECO:0000256" key="3">
    <source>
        <dbReference type="ARBA" id="ARBA00022697"/>
    </source>
</evidence>
<dbReference type="InterPro" id="IPR005280">
    <property type="entry name" value="Homoserine_kinase_II"/>
</dbReference>
<gene>
    <name evidence="8" type="primary">thrB</name>
    <name evidence="11" type="ORF">E5R92_05665</name>
</gene>
<comment type="catalytic activity">
    <reaction evidence="8">
        <text>L-homoserine + ATP = O-phospho-L-homoserine + ADP + H(+)</text>
        <dbReference type="Rhea" id="RHEA:13985"/>
        <dbReference type="ChEBI" id="CHEBI:15378"/>
        <dbReference type="ChEBI" id="CHEBI:30616"/>
        <dbReference type="ChEBI" id="CHEBI:57476"/>
        <dbReference type="ChEBI" id="CHEBI:57590"/>
        <dbReference type="ChEBI" id="CHEBI:456216"/>
        <dbReference type="EC" id="2.7.1.39"/>
    </reaction>
</comment>
<dbReference type="Pfam" id="PF01636">
    <property type="entry name" value="APH"/>
    <property type="match status" value="1"/>
</dbReference>
<evidence type="ECO:0000256" key="4">
    <source>
        <dbReference type="ARBA" id="ARBA00022741"/>
    </source>
</evidence>
<organism evidence="11 12">
    <name type="scientific">Candidatus Pelagibacter giovannonii</name>
    <dbReference type="NCBI Taxonomy" id="2563896"/>
    <lineage>
        <taxon>Bacteria</taxon>
        <taxon>Pseudomonadati</taxon>
        <taxon>Pseudomonadota</taxon>
        <taxon>Alphaproteobacteria</taxon>
        <taxon>Candidatus Pelagibacterales</taxon>
        <taxon>Candidatus Pelagibacteraceae</taxon>
        <taxon>Candidatus Pelagibacter</taxon>
    </lineage>
</organism>
<evidence type="ECO:0000256" key="6">
    <source>
        <dbReference type="ARBA" id="ARBA00022840"/>
    </source>
</evidence>
<keyword evidence="5 8" id="KW-0418">Kinase</keyword>
<dbReference type="InterPro" id="IPR011009">
    <property type="entry name" value="Kinase-like_dom_sf"/>
</dbReference>
<dbReference type="EMBL" id="CP038852">
    <property type="protein sequence ID" value="QIZ21268.1"/>
    <property type="molecule type" value="Genomic_DNA"/>
</dbReference>
<dbReference type="UniPathway" id="UPA00050">
    <property type="reaction ID" value="UER00064"/>
</dbReference>
<evidence type="ECO:0000256" key="1">
    <source>
        <dbReference type="ARBA" id="ARBA00022605"/>
    </source>
</evidence>
<evidence type="ECO:0000313" key="12">
    <source>
        <dbReference type="Proteomes" id="UP000501094"/>
    </source>
</evidence>
<keyword evidence="12" id="KW-1185">Reference proteome</keyword>
<dbReference type="HAMAP" id="MF_00301">
    <property type="entry name" value="Homoser_kinase_2"/>
    <property type="match status" value="1"/>
</dbReference>
<evidence type="ECO:0000259" key="10">
    <source>
        <dbReference type="Pfam" id="PF01636"/>
    </source>
</evidence>
<keyword evidence="3 8" id="KW-0791">Threonine biosynthesis</keyword>
<keyword evidence="4 8" id="KW-0547">Nucleotide-binding</keyword>
<keyword evidence="6 8" id="KW-0067">ATP-binding</keyword>